<feature type="region of interest" description="Disordered" evidence="1">
    <location>
        <begin position="88"/>
        <end position="127"/>
    </location>
</feature>
<dbReference type="Proteomes" id="UP000708208">
    <property type="component" value="Unassembled WGS sequence"/>
</dbReference>
<evidence type="ECO:0000313" key="3">
    <source>
        <dbReference type="Proteomes" id="UP000708208"/>
    </source>
</evidence>
<evidence type="ECO:0000256" key="1">
    <source>
        <dbReference type="SAM" id="MobiDB-lite"/>
    </source>
</evidence>
<comment type="caution">
    <text evidence="2">The sequence shown here is derived from an EMBL/GenBank/DDBJ whole genome shotgun (WGS) entry which is preliminary data.</text>
</comment>
<evidence type="ECO:0000313" key="2">
    <source>
        <dbReference type="EMBL" id="CAG7786523.1"/>
    </source>
</evidence>
<feature type="compositionally biased region" description="Basic and acidic residues" evidence="1">
    <location>
        <begin position="90"/>
        <end position="103"/>
    </location>
</feature>
<name>A0A8J2P9E1_9HEXA</name>
<proteinExistence type="predicted"/>
<dbReference type="AlphaFoldDB" id="A0A8J2P9E1"/>
<dbReference type="EMBL" id="CAJVCH010319317">
    <property type="protein sequence ID" value="CAG7786523.1"/>
    <property type="molecule type" value="Genomic_DNA"/>
</dbReference>
<accession>A0A8J2P9E1</accession>
<sequence>MELIKHVCPRTKNGKQLEDEFTHARTKHCQRSTDFCWWRRPSSQPFRKRLTENDPRASQLQNAGVKNTDKKFTSLLGSTKVSLQKILGTRVDKTSPQNDDRKSSSKLAPNKKVKGSVHPEVPTDIQKPSKYVPFKNLRENKKLSPTTMPIMQRRFVLSDPDLRESDLLTNEEDDFDDDDASRLSFSDAEGHIIEVPKNYVPIKPFPFKQQKSKFWKKCCSML</sequence>
<keyword evidence="3" id="KW-1185">Reference proteome</keyword>
<organism evidence="2 3">
    <name type="scientific">Allacma fusca</name>
    <dbReference type="NCBI Taxonomy" id="39272"/>
    <lineage>
        <taxon>Eukaryota</taxon>
        <taxon>Metazoa</taxon>
        <taxon>Ecdysozoa</taxon>
        <taxon>Arthropoda</taxon>
        <taxon>Hexapoda</taxon>
        <taxon>Collembola</taxon>
        <taxon>Symphypleona</taxon>
        <taxon>Sminthuridae</taxon>
        <taxon>Allacma</taxon>
    </lineage>
</organism>
<gene>
    <name evidence="2" type="ORF">AFUS01_LOCUS25088</name>
</gene>
<reference evidence="2" key="1">
    <citation type="submission" date="2021-06" db="EMBL/GenBank/DDBJ databases">
        <authorList>
            <person name="Hodson N. C."/>
            <person name="Mongue J. A."/>
            <person name="Jaron S. K."/>
        </authorList>
    </citation>
    <scope>NUCLEOTIDE SEQUENCE</scope>
</reference>
<protein>
    <submittedName>
        <fullName evidence="2">Uncharacterized protein</fullName>
    </submittedName>
</protein>